<dbReference type="SUPFAM" id="SSF69047">
    <property type="entry name" value="Hypothetical protein YjbJ"/>
    <property type="match status" value="1"/>
</dbReference>
<comment type="similarity">
    <text evidence="1">Belongs to the UPF0337 (CsbD) family.</text>
</comment>
<name>H6SPU6_PARPM</name>
<evidence type="ECO:0000256" key="1">
    <source>
        <dbReference type="ARBA" id="ARBA00009129"/>
    </source>
</evidence>
<dbReference type="InterPro" id="IPR036629">
    <property type="entry name" value="YjbJ_sf"/>
</dbReference>
<protein>
    <submittedName>
        <fullName evidence="3">CsbD</fullName>
    </submittedName>
</protein>
<gene>
    <name evidence="3" type="ORF">RSPPHO_00590</name>
</gene>
<dbReference type="PATRIC" id="fig|1150469.3.peg.689"/>
<dbReference type="Gene3D" id="1.10.1470.10">
    <property type="entry name" value="YjbJ"/>
    <property type="match status" value="1"/>
</dbReference>
<dbReference type="eggNOG" id="COG3237">
    <property type="taxonomic scope" value="Bacteria"/>
</dbReference>
<keyword evidence="4" id="KW-1185">Reference proteome</keyword>
<evidence type="ECO:0000259" key="2">
    <source>
        <dbReference type="Pfam" id="PF05532"/>
    </source>
</evidence>
<dbReference type="Pfam" id="PF05532">
    <property type="entry name" value="CsbD"/>
    <property type="match status" value="1"/>
</dbReference>
<dbReference type="EMBL" id="HE663493">
    <property type="protein sequence ID" value="CCG07216.1"/>
    <property type="molecule type" value="Genomic_DNA"/>
</dbReference>
<accession>H6SPU6</accession>
<evidence type="ECO:0000313" key="3">
    <source>
        <dbReference type="EMBL" id="CCG07216.1"/>
    </source>
</evidence>
<dbReference type="InterPro" id="IPR008462">
    <property type="entry name" value="CsbD"/>
</dbReference>
<proteinExistence type="inferred from homology"/>
<dbReference type="HOGENOM" id="CLU_2384253_0_0_5"/>
<organism evidence="3 4">
    <name type="scientific">Pararhodospirillum photometricum DSM 122</name>
    <dbReference type="NCBI Taxonomy" id="1150469"/>
    <lineage>
        <taxon>Bacteria</taxon>
        <taxon>Pseudomonadati</taxon>
        <taxon>Pseudomonadota</taxon>
        <taxon>Alphaproteobacteria</taxon>
        <taxon>Rhodospirillales</taxon>
        <taxon>Rhodospirillaceae</taxon>
        <taxon>Pararhodospirillum</taxon>
    </lineage>
</organism>
<dbReference type="AlphaFoldDB" id="H6SPU6"/>
<dbReference type="STRING" id="1150469.RSPPHO_00590"/>
<dbReference type="KEGG" id="rpm:RSPPHO_00590"/>
<sequence length="94" mass="10156">MRHRGIHCDSGPRNYFSNKGAMMTGFSSWSNKQKEGTDMDKDRIAGAAKQAKGAVKEATGKVLGDAKMSQEGKLEKVEGKVQNAIGGARDKLKE</sequence>
<feature type="domain" description="CsbD-like" evidence="2">
    <location>
        <begin position="42"/>
        <end position="93"/>
    </location>
</feature>
<evidence type="ECO:0000313" key="4">
    <source>
        <dbReference type="Proteomes" id="UP000033220"/>
    </source>
</evidence>
<reference evidence="3 4" key="1">
    <citation type="submission" date="2012-02" db="EMBL/GenBank/DDBJ databases">
        <title>Shotgun genome sequence of Phaeospirillum photometricum DSM 122.</title>
        <authorList>
            <person name="Duquesne K."/>
            <person name="Sturgis J."/>
        </authorList>
    </citation>
    <scope>NUCLEOTIDE SEQUENCE [LARGE SCALE GENOMIC DNA]</scope>
    <source>
        <strain evidence="4">DSM122</strain>
    </source>
</reference>
<dbReference type="Proteomes" id="UP000033220">
    <property type="component" value="Chromosome DSM 122"/>
</dbReference>